<dbReference type="EMBL" id="CP031264">
    <property type="protein sequence ID" value="AXI80536.1"/>
    <property type="molecule type" value="Genomic_DNA"/>
</dbReference>
<organism evidence="9 10">
    <name type="scientific">Peterkaempfera bronchialis</name>
    <dbReference type="NCBI Taxonomy" id="2126346"/>
    <lineage>
        <taxon>Bacteria</taxon>
        <taxon>Bacillati</taxon>
        <taxon>Actinomycetota</taxon>
        <taxon>Actinomycetes</taxon>
        <taxon>Kitasatosporales</taxon>
        <taxon>Streptomycetaceae</taxon>
        <taxon>Peterkaempfera</taxon>
    </lineage>
</organism>
<comment type="catalytic activity">
    <reaction evidence="1">
        <text>ATP + protein L-histidine = ADP + protein N-phospho-L-histidine.</text>
        <dbReference type="EC" id="2.7.13.3"/>
    </reaction>
</comment>
<evidence type="ECO:0000256" key="5">
    <source>
        <dbReference type="ARBA" id="ARBA00022777"/>
    </source>
</evidence>
<dbReference type="InterPro" id="IPR003594">
    <property type="entry name" value="HATPase_dom"/>
</dbReference>
<dbReference type="PANTHER" id="PTHR45436">
    <property type="entry name" value="SENSOR HISTIDINE KINASE YKOH"/>
    <property type="match status" value="1"/>
</dbReference>
<evidence type="ECO:0000259" key="8">
    <source>
        <dbReference type="SMART" id="SM00387"/>
    </source>
</evidence>
<evidence type="ECO:0000313" key="9">
    <source>
        <dbReference type="EMBL" id="AXI80536.1"/>
    </source>
</evidence>
<feature type="domain" description="Histidine kinase/HSP90-like ATPase" evidence="8">
    <location>
        <begin position="543"/>
        <end position="653"/>
    </location>
</feature>
<dbReference type="PANTHER" id="PTHR45436:SF5">
    <property type="entry name" value="SENSOR HISTIDINE KINASE TRCS"/>
    <property type="match status" value="1"/>
</dbReference>
<dbReference type="KEGG" id="stri:C7M71_027255"/>
<evidence type="ECO:0000256" key="3">
    <source>
        <dbReference type="ARBA" id="ARBA00022553"/>
    </source>
</evidence>
<dbReference type="GO" id="GO:0004673">
    <property type="term" value="F:protein histidine kinase activity"/>
    <property type="evidence" value="ECO:0007669"/>
    <property type="project" value="UniProtKB-EC"/>
</dbReference>
<accession>A0A345T3I1</accession>
<dbReference type="Pfam" id="PF02518">
    <property type="entry name" value="HATPase_c"/>
    <property type="match status" value="1"/>
</dbReference>
<dbReference type="InterPro" id="IPR036890">
    <property type="entry name" value="HATPase_C_sf"/>
</dbReference>
<name>A0A345T3I1_9ACTN</name>
<feature type="region of interest" description="Disordered" evidence="6">
    <location>
        <begin position="684"/>
        <end position="865"/>
    </location>
</feature>
<dbReference type="GO" id="GO:0005886">
    <property type="term" value="C:plasma membrane"/>
    <property type="evidence" value="ECO:0007669"/>
    <property type="project" value="TreeGrafter"/>
</dbReference>
<keyword evidence="7" id="KW-0812">Transmembrane</keyword>
<feature type="compositionally biased region" description="Basic and acidic residues" evidence="6">
    <location>
        <begin position="17"/>
        <end position="28"/>
    </location>
</feature>
<protein>
    <recommendedName>
        <fullName evidence="2">histidine kinase</fullName>
        <ecNumber evidence="2">2.7.13.3</ecNumber>
    </recommendedName>
</protein>
<dbReference type="SUPFAM" id="SSF55874">
    <property type="entry name" value="ATPase domain of HSP90 chaperone/DNA topoisomerase II/histidine kinase"/>
    <property type="match status" value="1"/>
</dbReference>
<keyword evidence="7" id="KW-1133">Transmembrane helix</keyword>
<dbReference type="InterPro" id="IPR050428">
    <property type="entry name" value="TCS_sensor_his_kinase"/>
</dbReference>
<evidence type="ECO:0000256" key="7">
    <source>
        <dbReference type="SAM" id="Phobius"/>
    </source>
</evidence>
<evidence type="ECO:0000256" key="4">
    <source>
        <dbReference type="ARBA" id="ARBA00022679"/>
    </source>
</evidence>
<feature type="transmembrane region" description="Helical" evidence="7">
    <location>
        <begin position="39"/>
        <end position="62"/>
    </location>
</feature>
<evidence type="ECO:0000256" key="1">
    <source>
        <dbReference type="ARBA" id="ARBA00000085"/>
    </source>
</evidence>
<keyword evidence="10" id="KW-1185">Reference proteome</keyword>
<feature type="compositionally biased region" description="Low complexity" evidence="6">
    <location>
        <begin position="759"/>
        <end position="779"/>
    </location>
</feature>
<dbReference type="SMART" id="SM00387">
    <property type="entry name" value="HATPase_c"/>
    <property type="match status" value="1"/>
</dbReference>
<proteinExistence type="predicted"/>
<keyword evidence="4" id="KW-0808">Transferase</keyword>
<dbReference type="OrthoDB" id="4652229at2"/>
<feature type="compositionally biased region" description="Basic and acidic residues" evidence="6">
    <location>
        <begin position="805"/>
        <end position="814"/>
    </location>
</feature>
<dbReference type="GO" id="GO:0000160">
    <property type="term" value="P:phosphorelay signal transduction system"/>
    <property type="evidence" value="ECO:0007669"/>
    <property type="project" value="TreeGrafter"/>
</dbReference>
<gene>
    <name evidence="9" type="ORF">C7M71_027255</name>
</gene>
<evidence type="ECO:0000256" key="6">
    <source>
        <dbReference type="SAM" id="MobiDB-lite"/>
    </source>
</evidence>
<dbReference type="Pfam" id="PF08376">
    <property type="entry name" value="NIT"/>
    <property type="match status" value="1"/>
</dbReference>
<dbReference type="Gene3D" id="3.30.565.10">
    <property type="entry name" value="Histidine kinase-like ATPase, C-terminal domain"/>
    <property type="match status" value="1"/>
</dbReference>
<feature type="region of interest" description="Disordered" evidence="6">
    <location>
        <begin position="1"/>
        <end position="28"/>
    </location>
</feature>
<dbReference type="InterPro" id="IPR013587">
    <property type="entry name" value="Nitrate/nitrite_sensing"/>
</dbReference>
<feature type="compositionally biased region" description="Basic and acidic residues" evidence="6">
    <location>
        <begin position="745"/>
        <end position="758"/>
    </location>
</feature>
<keyword evidence="3" id="KW-0597">Phosphoprotein</keyword>
<dbReference type="Proteomes" id="UP000249340">
    <property type="component" value="Chromosome"/>
</dbReference>
<sequence length="865" mass="94140">MRHGPVRRVALPAPDRAPSRARDPEDSMRFRSRSIRAKIIALLLVPIVALVGLWGFSTFTAIGRMWSLAQLSDNVDRFGGPVVDLGTAVQDERRAMVEHLVSPKSQIAAVALRRAESETDRRAAELRRQAAGKHAGDLDGLLRDRLTSVLDATDRLATLRKDASDGVLPWDEVLDRYNKVVEPTFRFRTAFGSAATGQAAREATVLSEITRAREYLSQEDAAMAGLRGSARPTDLQYRLVDHTIQAHELLFSLYRSELVAEDRELYDDFFAGTHWTTLHVYETLFLAKGGRGKSAVSAADWNTATRHVLKDLAEINLKLTENSNHRADAAIWSDIRQGVITGSAGLIAVVISVLVSVRIGRSLLRELVLLRNAAQEMAGVRLPKVMRLLRRGEQVDIATETPPLSLGGTQEINQVGRAFDAVQRTAVEAAVEQAELRRGVSAVFVNLARRNQVLLHRQLTLLDSMERRTDDPTELEGLFQLDHLTTRMRRHAEGLIILSGGSPGRNWRRPVRMVDVVRAAVGEVEDYARVTVRQFPSTALVGQAVADVTHLIAELVENATLYSPPHTQVTVHGEIVGNGFALEVDDRGLGMGAEVMAEANLRLAEEQEFDLADTDRLGLFVVSRLARRHGIKVSLRLSPYGGTTAVVLIPRQLLAEAPAGPADGADGVPDSLPEGRRMRRELLAVPAPEPELAVLGRSAPGGPGGDGHAPAPDEDDHVGPRPADTEPAPTPGGLPRRRTSTKLTRLVERPEPVVERPEPVAAVPDRAPAPSGAAPAGLPRRVRQANLAPQLRDVPEEPTGPAAAARERSPEEARATLASFQRGLSRGRGDSRTPRSLVPPDRHQDRRMTNPGDTAPDASVEGNGR</sequence>
<reference evidence="10" key="1">
    <citation type="submission" date="2018-07" db="EMBL/GenBank/DDBJ databases">
        <title>Streptacidiphilus bronchialis DSM 106435 chromosome.</title>
        <authorList>
            <person name="Batra D."/>
            <person name="Gulvik C.A."/>
        </authorList>
    </citation>
    <scope>NUCLEOTIDE SEQUENCE [LARGE SCALE GENOMIC DNA]</scope>
    <source>
        <strain evidence="10">DSM 106435</strain>
    </source>
</reference>
<dbReference type="AlphaFoldDB" id="A0A345T3I1"/>
<dbReference type="EC" id="2.7.13.3" evidence="2"/>
<evidence type="ECO:0000313" key="10">
    <source>
        <dbReference type="Proteomes" id="UP000249340"/>
    </source>
</evidence>
<keyword evidence="7" id="KW-0472">Membrane</keyword>
<keyword evidence="5" id="KW-0418">Kinase</keyword>
<evidence type="ECO:0000256" key="2">
    <source>
        <dbReference type="ARBA" id="ARBA00012438"/>
    </source>
</evidence>